<proteinExistence type="predicted"/>
<sequence>MGSYPCLWGGFLIGDHPKCFIQALPMPVEMFNRNLAESHIKANKARLPAIWQIAVNGMNPGKP</sequence>
<name>A0A2A7U2S5_EDWTA</name>
<dbReference type="EMBL" id="PDDV01000013">
    <property type="protein sequence ID" value="PEH72600.1"/>
    <property type="molecule type" value="Genomic_DNA"/>
</dbReference>
<comment type="caution">
    <text evidence="1">The sequence shown here is derived from an EMBL/GenBank/DDBJ whole genome shotgun (WGS) entry which is preliminary data.</text>
</comment>
<organism evidence="1 2">
    <name type="scientific">Edwardsiella tarda</name>
    <dbReference type="NCBI Taxonomy" id="636"/>
    <lineage>
        <taxon>Bacteria</taxon>
        <taxon>Pseudomonadati</taxon>
        <taxon>Pseudomonadota</taxon>
        <taxon>Gammaproteobacteria</taxon>
        <taxon>Enterobacterales</taxon>
        <taxon>Hafniaceae</taxon>
        <taxon>Edwardsiella</taxon>
    </lineage>
</organism>
<dbReference type="Proteomes" id="UP000219788">
    <property type="component" value="Unassembled WGS sequence"/>
</dbReference>
<evidence type="ECO:0000313" key="1">
    <source>
        <dbReference type="EMBL" id="PEH72600.1"/>
    </source>
</evidence>
<accession>A0A2A7U2S5</accession>
<gene>
    <name evidence="1" type="ORF">CRM76_12010</name>
</gene>
<evidence type="ECO:0000313" key="2">
    <source>
        <dbReference type="Proteomes" id="UP000219788"/>
    </source>
</evidence>
<dbReference type="AlphaFoldDB" id="A0A2A7U2S5"/>
<protein>
    <submittedName>
        <fullName evidence="1">Uncharacterized protein</fullName>
    </submittedName>
</protein>
<reference evidence="2" key="1">
    <citation type="submission" date="2017-09" db="EMBL/GenBank/DDBJ databases">
        <title>FDA dAtabase for Regulatory Grade micrObial Sequences (FDA-ARGOS): Supporting development and validation of Infectious Disease Dx tests.</title>
        <authorList>
            <person name="Goldberg B."/>
            <person name="Campos J."/>
            <person name="Tallon L."/>
            <person name="Sadzewicz L."/>
            <person name="Ott S."/>
            <person name="Zhao X."/>
            <person name="Nagaraj S."/>
            <person name="Vavikolanu K."/>
            <person name="Aluvathingal J."/>
            <person name="Nadendla S."/>
            <person name="Geyer C."/>
            <person name="Sichtig H."/>
        </authorList>
    </citation>
    <scope>NUCLEOTIDE SEQUENCE [LARGE SCALE GENOMIC DNA]</scope>
    <source>
        <strain evidence="2">FDAARGOS_370</strain>
    </source>
</reference>